<feature type="domain" description="Carbohydrate esterase 2 N-terminal" evidence="3">
    <location>
        <begin position="74"/>
        <end position="162"/>
    </location>
</feature>
<protein>
    <submittedName>
        <fullName evidence="4">Cohesin domain-containing protein</fullName>
    </submittedName>
</protein>
<dbReference type="Gene3D" id="2.60.120.260">
    <property type="entry name" value="Galactose-binding domain-like"/>
    <property type="match status" value="1"/>
</dbReference>
<evidence type="ECO:0000313" key="4">
    <source>
        <dbReference type="EMBL" id="MCY9520523.1"/>
    </source>
</evidence>
<evidence type="ECO:0000256" key="1">
    <source>
        <dbReference type="SAM" id="SignalP"/>
    </source>
</evidence>
<feature type="domain" description="Cohesin" evidence="2">
    <location>
        <begin position="176"/>
        <end position="282"/>
    </location>
</feature>
<dbReference type="CDD" id="cd08547">
    <property type="entry name" value="Type_II_cohesin"/>
    <property type="match status" value="1"/>
</dbReference>
<dbReference type="Proteomes" id="UP001207626">
    <property type="component" value="Unassembled WGS sequence"/>
</dbReference>
<evidence type="ECO:0000313" key="5">
    <source>
        <dbReference type="Proteomes" id="UP001207626"/>
    </source>
</evidence>
<keyword evidence="1" id="KW-0732">Signal</keyword>
<organism evidence="4 5">
    <name type="scientific">Paenibacillus apiarius</name>
    <dbReference type="NCBI Taxonomy" id="46240"/>
    <lineage>
        <taxon>Bacteria</taxon>
        <taxon>Bacillati</taxon>
        <taxon>Bacillota</taxon>
        <taxon>Bacilli</taxon>
        <taxon>Bacillales</taxon>
        <taxon>Paenibacillaceae</taxon>
        <taxon>Paenibacillus</taxon>
    </lineage>
</organism>
<dbReference type="Gene3D" id="2.60.40.680">
    <property type="match status" value="1"/>
</dbReference>
<gene>
    <name evidence="4" type="ORF">M5X09_12655</name>
</gene>
<dbReference type="Pfam" id="PF00963">
    <property type="entry name" value="Cohesin"/>
    <property type="match status" value="1"/>
</dbReference>
<dbReference type="SUPFAM" id="SSF49384">
    <property type="entry name" value="Carbohydrate-binding domain"/>
    <property type="match status" value="1"/>
</dbReference>
<keyword evidence="5" id="KW-1185">Reference proteome</keyword>
<dbReference type="InterPro" id="IPR002102">
    <property type="entry name" value="Cohesin_dom"/>
</dbReference>
<proteinExistence type="predicted"/>
<name>A0ABT4DT43_9BACL</name>
<dbReference type="EMBL" id="JAMDLW010000015">
    <property type="protein sequence ID" value="MCY9520523.1"/>
    <property type="molecule type" value="Genomic_DNA"/>
</dbReference>
<feature type="chain" id="PRO_5046742883" evidence="1">
    <location>
        <begin position="27"/>
        <end position="365"/>
    </location>
</feature>
<dbReference type="InterPro" id="IPR008965">
    <property type="entry name" value="CBM2/CBM3_carb-bd_dom_sf"/>
</dbReference>
<evidence type="ECO:0000259" key="3">
    <source>
        <dbReference type="Pfam" id="PF17996"/>
    </source>
</evidence>
<comment type="caution">
    <text evidence="4">The sequence shown here is derived from an EMBL/GenBank/DDBJ whole genome shotgun (WGS) entry which is preliminary data.</text>
</comment>
<dbReference type="InterPro" id="IPR040794">
    <property type="entry name" value="CE2_N"/>
</dbReference>
<feature type="signal peptide" evidence="1">
    <location>
        <begin position="1"/>
        <end position="26"/>
    </location>
</feature>
<sequence length="365" mass="39855">MRKKMVSAFLAGLILFLMIPVASVFGAAKVGETLTKPEEGWKRYSYKSPQITYSGNGWHEYGGIEYETTAKDAAFQFNFKGTSFRIISINYSSASDNIAVLIDGKEAGTLSLKGTSDYTARLKYEVVGLSDKEHSVQFINNKTGEYIILQGIDLPNAAELMPYNPDIPAEPAAPALDVTSVTDLVYLNETFFVQVALNHAQNIYAEDFTLDYDKTRFQLVGVDTTDNMMLVHQSNADPLRLITASKGRENGINGTGILVNLKFKAIGLGKGKIDATKAKIADNGTIEITLAPENVGEKTIEVIAGSKSDFSLKHLGELAFHYEADKSNLSADLQNLLGQTGTVGDVDLNQLVQEILANPKYDFNN</sequence>
<accession>A0ABT4DT43</accession>
<reference evidence="4 5" key="1">
    <citation type="submission" date="2022-05" db="EMBL/GenBank/DDBJ databases">
        <title>Genome Sequencing of Bee-Associated Microbes.</title>
        <authorList>
            <person name="Dunlap C."/>
        </authorList>
    </citation>
    <scope>NUCLEOTIDE SEQUENCE [LARGE SCALE GENOMIC DNA]</scope>
    <source>
        <strain evidence="4 5">NRRL NRS-1438</strain>
    </source>
</reference>
<dbReference type="RefSeq" id="WP_087431877.1">
    <property type="nucleotide sequence ID" value="NZ_JAMDLV010000010.1"/>
</dbReference>
<evidence type="ECO:0000259" key="2">
    <source>
        <dbReference type="Pfam" id="PF00963"/>
    </source>
</evidence>
<dbReference type="Pfam" id="PF17996">
    <property type="entry name" value="CE2_N"/>
    <property type="match status" value="1"/>
</dbReference>